<dbReference type="EMBL" id="BAAFSV010000002">
    <property type="protein sequence ID" value="GAB1313423.1"/>
    <property type="molecule type" value="Genomic_DNA"/>
</dbReference>
<reference evidence="2 3" key="1">
    <citation type="submission" date="2024-09" db="EMBL/GenBank/DDBJ databases">
        <title>Itraconazole resistance in Madurella fahalii resulting from another homologue of gene encoding cytochrome P450 14-alpha sterol demethylase (CYP51).</title>
        <authorList>
            <person name="Yoshioka I."/>
            <person name="Fahal A.H."/>
            <person name="Kaneko S."/>
            <person name="Yaguchi T."/>
        </authorList>
    </citation>
    <scope>NUCLEOTIDE SEQUENCE [LARGE SCALE GENOMIC DNA]</scope>
    <source>
        <strain evidence="2 3">IFM 68171</strain>
    </source>
</reference>
<name>A0ABQ0G6N6_9PEZI</name>
<dbReference type="GeneID" id="98174377"/>
<dbReference type="RefSeq" id="XP_070915155.1">
    <property type="nucleotide sequence ID" value="XM_071059054.1"/>
</dbReference>
<organism evidence="2 3">
    <name type="scientific">Madurella fahalii</name>
    <dbReference type="NCBI Taxonomy" id="1157608"/>
    <lineage>
        <taxon>Eukaryota</taxon>
        <taxon>Fungi</taxon>
        <taxon>Dikarya</taxon>
        <taxon>Ascomycota</taxon>
        <taxon>Pezizomycotina</taxon>
        <taxon>Sordariomycetes</taxon>
        <taxon>Sordariomycetidae</taxon>
        <taxon>Sordariales</taxon>
        <taxon>Sordariales incertae sedis</taxon>
        <taxon>Madurella</taxon>
    </lineage>
</organism>
<gene>
    <name evidence="2" type="ORF">MFIFM68171_03633</name>
</gene>
<keyword evidence="3" id="KW-1185">Reference proteome</keyword>
<feature type="compositionally biased region" description="Polar residues" evidence="1">
    <location>
        <begin position="114"/>
        <end position="127"/>
    </location>
</feature>
<accession>A0ABQ0G6N6</accession>
<sequence>MTASSPQPSLNEGQQAGTCSAEMVLPCKAIKRQAEDVNPESPTKRRCILRATPSTHSLAVARPEPNSVNHILREHCRTRLYIAPILWKESHLRLLQCHFVLTKLQWRPREPDATQHSSGSSPTMQQPRSKKRYSRSIRAAKKIGTPGLEWLCESVLIDLLAPFSISRSLWDAGTPFRFGGRVVAFMPDISIYSYASTSAFLGVVSLATVKDKRWSHCHHHVRNVKKRHLDKVGEDSPLGVLARKRLLALEPTNKAEDPYIMAVLIAMAQEQHCERLLRSRPASRRVPGEETDNGTLPEKEDSFQPRLLALSGGASTVLYYYTACIPVSFLDKFNYPSRFSPAHPIQVTYYEIPSDDPERLVGGLRYVLDFPNLAQAPRQLQEQLCSEAPHGDSIPVPKEYEFWCEE</sequence>
<evidence type="ECO:0000313" key="2">
    <source>
        <dbReference type="EMBL" id="GAB1313423.1"/>
    </source>
</evidence>
<comment type="caution">
    <text evidence="2">The sequence shown here is derived from an EMBL/GenBank/DDBJ whole genome shotgun (WGS) entry which is preliminary data.</text>
</comment>
<feature type="region of interest" description="Disordered" evidence="1">
    <location>
        <begin position="279"/>
        <end position="299"/>
    </location>
</feature>
<protein>
    <submittedName>
        <fullName evidence="2">Uncharacterized protein</fullName>
    </submittedName>
</protein>
<dbReference type="Proteomes" id="UP001628179">
    <property type="component" value="Unassembled WGS sequence"/>
</dbReference>
<evidence type="ECO:0000313" key="3">
    <source>
        <dbReference type="Proteomes" id="UP001628179"/>
    </source>
</evidence>
<evidence type="ECO:0000256" key="1">
    <source>
        <dbReference type="SAM" id="MobiDB-lite"/>
    </source>
</evidence>
<feature type="region of interest" description="Disordered" evidence="1">
    <location>
        <begin position="110"/>
        <end position="134"/>
    </location>
</feature>
<proteinExistence type="predicted"/>